<organism evidence="2 3">
    <name type="scientific">Aquamicrobium aerolatum DSM 21857</name>
    <dbReference type="NCBI Taxonomy" id="1121003"/>
    <lineage>
        <taxon>Bacteria</taxon>
        <taxon>Pseudomonadati</taxon>
        <taxon>Pseudomonadota</taxon>
        <taxon>Alphaproteobacteria</taxon>
        <taxon>Hyphomicrobiales</taxon>
        <taxon>Phyllobacteriaceae</taxon>
        <taxon>Aerobium</taxon>
    </lineage>
</organism>
<keyword evidence="1" id="KW-0472">Membrane</keyword>
<keyword evidence="3" id="KW-1185">Reference proteome</keyword>
<evidence type="ECO:0000313" key="3">
    <source>
        <dbReference type="Proteomes" id="UP000242763"/>
    </source>
</evidence>
<gene>
    <name evidence="2" type="ORF">SAMN03080618_03174</name>
</gene>
<accession>A0A1I3RWF9</accession>
<feature type="transmembrane region" description="Helical" evidence="1">
    <location>
        <begin position="76"/>
        <end position="101"/>
    </location>
</feature>
<reference evidence="3" key="1">
    <citation type="submission" date="2016-10" db="EMBL/GenBank/DDBJ databases">
        <authorList>
            <person name="Varghese N."/>
            <person name="Submissions S."/>
        </authorList>
    </citation>
    <scope>NUCLEOTIDE SEQUENCE [LARGE SCALE GENOMIC DNA]</scope>
    <source>
        <strain evidence="3">DSM 21857</strain>
    </source>
</reference>
<dbReference type="AlphaFoldDB" id="A0A1I3RWF9"/>
<evidence type="ECO:0000256" key="1">
    <source>
        <dbReference type="SAM" id="Phobius"/>
    </source>
</evidence>
<feature type="transmembrane region" description="Helical" evidence="1">
    <location>
        <begin position="23"/>
        <end position="44"/>
    </location>
</feature>
<keyword evidence="1" id="KW-0812">Transmembrane</keyword>
<dbReference type="SUPFAM" id="SSF81324">
    <property type="entry name" value="Voltage-gated potassium channels"/>
    <property type="match status" value="1"/>
</dbReference>
<dbReference type="EMBL" id="FORF01000024">
    <property type="protein sequence ID" value="SFJ50668.1"/>
    <property type="molecule type" value="Genomic_DNA"/>
</dbReference>
<dbReference type="OrthoDB" id="465094at2"/>
<name>A0A1I3RWF9_9HYPH</name>
<evidence type="ECO:0000313" key="2">
    <source>
        <dbReference type="EMBL" id="SFJ50668.1"/>
    </source>
</evidence>
<proteinExistence type="predicted"/>
<dbReference type="RefSeq" id="WP_139207961.1">
    <property type="nucleotide sequence ID" value="NZ_FORF01000024.1"/>
</dbReference>
<protein>
    <recommendedName>
        <fullName evidence="4">Voltage-gated potassium channel</fullName>
    </recommendedName>
</protein>
<keyword evidence="1" id="KW-1133">Transmembrane helix</keyword>
<dbReference type="Proteomes" id="UP000242763">
    <property type="component" value="Unassembled WGS sequence"/>
</dbReference>
<sequence>MYEKISDRLISSERFIWRLCKHALYVVLLLATSVIVGALGFLAFENYTLEDAMLHSAHILAGLGLIQLPETYAGRVFVALFGLYASLFFLAAFSVIFAPVVHRIVHKLHLDAET</sequence>
<dbReference type="STRING" id="1121003.SAMN03080618_03174"/>
<evidence type="ECO:0008006" key="4">
    <source>
        <dbReference type="Google" id="ProtNLM"/>
    </source>
</evidence>